<evidence type="ECO:0000313" key="12">
    <source>
        <dbReference type="Proteomes" id="UP000310685"/>
    </source>
</evidence>
<evidence type="ECO:0008006" key="14">
    <source>
        <dbReference type="Google" id="ProtNLM"/>
    </source>
</evidence>
<evidence type="ECO:0000313" key="6">
    <source>
        <dbReference type="EMBL" id="TIC61861.1"/>
    </source>
</evidence>
<dbReference type="EMBL" id="SPRV01000051">
    <property type="protein sequence ID" value="TIC59972.1"/>
    <property type="molecule type" value="Genomic_DNA"/>
</dbReference>
<dbReference type="OMA" id="EPGRMIC"/>
<dbReference type="EMBL" id="SPRX01000058">
    <property type="protein sequence ID" value="TIC62935.1"/>
    <property type="molecule type" value="Genomic_DNA"/>
</dbReference>
<evidence type="ECO:0000313" key="10">
    <source>
        <dbReference type="Proteomes" id="UP000307169"/>
    </source>
</evidence>
<name>A0A4T0LG78_9BASI</name>
<evidence type="ECO:0000313" key="7">
    <source>
        <dbReference type="EMBL" id="TIC62935.1"/>
    </source>
</evidence>
<evidence type="ECO:0000313" key="11">
    <source>
        <dbReference type="Proteomes" id="UP000309601"/>
    </source>
</evidence>
<evidence type="ECO:0000313" key="13">
    <source>
        <dbReference type="Proteomes" id="UP000310708"/>
    </source>
</evidence>
<evidence type="ECO:0000256" key="1">
    <source>
        <dbReference type="SAM" id="Phobius"/>
    </source>
</evidence>
<feature type="transmembrane region" description="Helical" evidence="1">
    <location>
        <begin position="87"/>
        <end position="110"/>
    </location>
</feature>
<proteinExistence type="predicted"/>
<sequence length="359" mass="40531">MATEPDATVTIASTSHLNAYYGLILSGACGHFCLLLFTLGSRRVHKQGVLINFYFIFMITLWFDSILCWTNNMYNPEPPKSIQIINVVIRKSGMCMNAASTLACVIRFWVSTNIAASTRVSSYLHIIDNSGLVIFPYIIGIPFFIAYLVFLIRDTSLVHRTPFYCDSFHVGLDVASTIVALIIMVFVVILAFWLTGLLVRLRATQRGLVRVKWSVNLQLTARILLFFFYSCTSVTLHVWNLYRFPGYRVSPTLVFASTGLVAFMLFLIQADILAALGHYMGFERKKKLPIQNSSDKDQRCSGIEGPDYQMSLDAIFPQLPSPVRKDQHQDYAELESLENIYAQSLNHTHTSNNAAHQSI</sequence>
<feature type="transmembrane region" description="Helical" evidence="1">
    <location>
        <begin position="219"/>
        <end position="242"/>
    </location>
</feature>
<keyword evidence="1" id="KW-1133">Transmembrane helix</keyword>
<feature type="transmembrane region" description="Helical" evidence="1">
    <location>
        <begin position="20"/>
        <end position="37"/>
    </location>
</feature>
<dbReference type="EMBL" id="SPRW01000055">
    <property type="protein sequence ID" value="TIC61861.1"/>
    <property type="molecule type" value="Genomic_DNA"/>
</dbReference>
<dbReference type="EMBL" id="SPRH01000058">
    <property type="protein sequence ID" value="TIB96708.1"/>
    <property type="molecule type" value="Genomic_DNA"/>
</dbReference>
<evidence type="ECO:0000313" key="5">
    <source>
        <dbReference type="EMBL" id="TIC59972.1"/>
    </source>
</evidence>
<protein>
    <recommendedName>
        <fullName evidence="14">Transmembrane protein</fullName>
    </recommendedName>
</protein>
<dbReference type="EMBL" id="SPRO01000054">
    <property type="protein sequence ID" value="TIC27626.1"/>
    <property type="molecule type" value="Genomic_DNA"/>
</dbReference>
<gene>
    <name evidence="7" type="ORF">E3Q01_03670</name>
    <name evidence="6" type="ORF">E3Q02_03780</name>
    <name evidence="5" type="ORF">E3Q03_03584</name>
    <name evidence="4" type="ORF">E3Q10_03668</name>
    <name evidence="3" type="ORF">E3Q17_03705</name>
    <name evidence="2" type="ORF">E3Q22_03703</name>
</gene>
<accession>A0A4T0LG78</accession>
<keyword evidence="1" id="KW-0812">Transmembrane</keyword>
<dbReference type="Proteomes" id="UP000310685">
    <property type="component" value="Unassembled WGS sequence"/>
</dbReference>
<feature type="transmembrane region" description="Helical" evidence="1">
    <location>
        <begin position="49"/>
        <end position="67"/>
    </location>
</feature>
<dbReference type="OrthoDB" id="3232296at2759"/>
<keyword evidence="1" id="KW-0472">Membrane</keyword>
<evidence type="ECO:0000313" key="9">
    <source>
        <dbReference type="Proteomes" id="UP000305647"/>
    </source>
</evidence>
<feature type="transmembrane region" description="Helical" evidence="1">
    <location>
        <begin position="172"/>
        <end position="199"/>
    </location>
</feature>
<comment type="caution">
    <text evidence="2">The sequence shown here is derived from an EMBL/GenBank/DDBJ whole genome shotgun (WGS) entry which is preliminary data.</text>
</comment>
<dbReference type="Proteomes" id="UP000310708">
    <property type="component" value="Unassembled WGS sequence"/>
</dbReference>
<evidence type="ECO:0000313" key="8">
    <source>
        <dbReference type="Proteomes" id="UP000305362"/>
    </source>
</evidence>
<dbReference type="Proteomes" id="UP000305362">
    <property type="component" value="Unassembled WGS sequence"/>
</dbReference>
<evidence type="ECO:0000313" key="3">
    <source>
        <dbReference type="EMBL" id="TIB96708.1"/>
    </source>
</evidence>
<reference evidence="8 9" key="1">
    <citation type="submission" date="2019-03" db="EMBL/GenBank/DDBJ databases">
        <title>Sequencing 25 genomes of Wallemia mellicola.</title>
        <authorList>
            <person name="Gostincar C."/>
        </authorList>
    </citation>
    <scope>NUCLEOTIDE SEQUENCE [LARGE SCALE GENOMIC DNA]</scope>
    <source>
        <strain evidence="3 10">EXF-1262</strain>
        <strain evidence="6 11">EXF-1274</strain>
        <strain evidence="5 8">EXF-1277</strain>
        <strain evidence="2 12">EXF-6152</strain>
        <strain evidence="7 13">EXF-757</strain>
        <strain evidence="4 9">EXF-8738</strain>
    </source>
</reference>
<feature type="transmembrane region" description="Helical" evidence="1">
    <location>
        <begin position="254"/>
        <end position="277"/>
    </location>
</feature>
<dbReference type="EMBL" id="SPRC01000051">
    <property type="protein sequence ID" value="TIB76136.1"/>
    <property type="molecule type" value="Genomic_DNA"/>
</dbReference>
<dbReference type="Proteomes" id="UP000305647">
    <property type="component" value="Unassembled WGS sequence"/>
</dbReference>
<evidence type="ECO:0000313" key="2">
    <source>
        <dbReference type="EMBL" id="TIB76136.1"/>
    </source>
</evidence>
<organism evidence="2 12">
    <name type="scientific">Wallemia mellicola</name>
    <dbReference type="NCBI Taxonomy" id="1708541"/>
    <lineage>
        <taxon>Eukaryota</taxon>
        <taxon>Fungi</taxon>
        <taxon>Dikarya</taxon>
        <taxon>Basidiomycota</taxon>
        <taxon>Wallemiomycotina</taxon>
        <taxon>Wallemiomycetes</taxon>
        <taxon>Wallemiales</taxon>
        <taxon>Wallemiaceae</taxon>
        <taxon>Wallemia</taxon>
    </lineage>
</organism>
<dbReference type="AlphaFoldDB" id="A0A4T0LG78"/>
<feature type="transmembrane region" description="Helical" evidence="1">
    <location>
        <begin position="131"/>
        <end position="152"/>
    </location>
</feature>
<evidence type="ECO:0000313" key="4">
    <source>
        <dbReference type="EMBL" id="TIC27626.1"/>
    </source>
</evidence>
<dbReference type="Proteomes" id="UP000309601">
    <property type="component" value="Unassembled WGS sequence"/>
</dbReference>
<dbReference type="Proteomes" id="UP000307169">
    <property type="component" value="Unassembled WGS sequence"/>
</dbReference>